<dbReference type="AlphaFoldDB" id="A0A1Y3MRC8"/>
<name>A0A1Y3MRC8_9BACI</name>
<dbReference type="EMBL" id="MWPX01000002">
    <property type="protein sequence ID" value="OUM50112.1"/>
    <property type="molecule type" value="Genomic_DNA"/>
</dbReference>
<reference evidence="2 4" key="2">
    <citation type="submission" date="2017-09" db="EMBL/GenBank/DDBJ databases">
        <title>Large-scale bioinformatics analysis of Bacillus genomes uncovers conserved roles of natural products in bacterial physiology.</title>
        <authorList>
            <consortium name="Agbiome Team Llc"/>
            <person name="Bleich R.M."/>
            <person name="Grubbs K.J."/>
            <person name="Santa Maria K.C."/>
            <person name="Allen S.E."/>
            <person name="Farag S."/>
            <person name="Shank E.A."/>
            <person name="Bowers A."/>
        </authorList>
    </citation>
    <scope>NUCLEOTIDE SEQUENCE [LARGE SCALE GENOMIC DNA]</scope>
    <source>
        <strain evidence="2 4">AFS009893</strain>
    </source>
</reference>
<sequence length="80" mass="9699">MKYIEAGIGNKWLVRTEIEREDGTEFEQKGVVKPIYFESCYLRVWFRKTCLIFDSKEGFKRVKKRRNEYKFILGIVSRLQ</sequence>
<accession>A0A1Y3MRC8</accession>
<reference evidence="1 3" key="1">
    <citation type="submission" date="2017-02" db="EMBL/GenBank/DDBJ databases">
        <title>Bacillus pseudomycoides isolate FSL K6-0042.</title>
        <authorList>
            <person name="Kovac J."/>
        </authorList>
    </citation>
    <scope>NUCLEOTIDE SEQUENCE [LARGE SCALE GENOMIC DNA]</scope>
    <source>
        <strain evidence="1 3">FSL K6-0042</strain>
    </source>
</reference>
<dbReference type="Proteomes" id="UP000219775">
    <property type="component" value="Unassembled WGS sequence"/>
</dbReference>
<dbReference type="Pfam" id="PF13122">
    <property type="entry name" value="DUF3977"/>
    <property type="match status" value="1"/>
</dbReference>
<dbReference type="Proteomes" id="UP000195321">
    <property type="component" value="Unassembled WGS sequence"/>
</dbReference>
<dbReference type="RefSeq" id="WP_016115066.1">
    <property type="nucleotide sequence ID" value="NZ_CP189809.1"/>
</dbReference>
<organism evidence="1 3">
    <name type="scientific">Bacillus pseudomycoides</name>
    <dbReference type="NCBI Taxonomy" id="64104"/>
    <lineage>
        <taxon>Bacteria</taxon>
        <taxon>Bacillati</taxon>
        <taxon>Bacillota</taxon>
        <taxon>Bacilli</taxon>
        <taxon>Bacillales</taxon>
        <taxon>Bacillaceae</taxon>
        <taxon>Bacillus</taxon>
        <taxon>Bacillus cereus group</taxon>
    </lineage>
</organism>
<evidence type="ECO:0000313" key="3">
    <source>
        <dbReference type="Proteomes" id="UP000195321"/>
    </source>
</evidence>
<protein>
    <submittedName>
        <fullName evidence="2">DUF3977 domain-containing protein</fullName>
    </submittedName>
</protein>
<dbReference type="EMBL" id="NUDP01000036">
    <property type="protein sequence ID" value="PEM70214.1"/>
    <property type="molecule type" value="Genomic_DNA"/>
</dbReference>
<comment type="caution">
    <text evidence="1">The sequence shown here is derived from an EMBL/GenBank/DDBJ whole genome shotgun (WGS) entry which is preliminary data.</text>
</comment>
<gene>
    <name evidence="1" type="ORF">BW425_03210</name>
    <name evidence="2" type="ORF">CN613_10055</name>
</gene>
<proteinExistence type="predicted"/>
<evidence type="ECO:0000313" key="2">
    <source>
        <dbReference type="EMBL" id="PEM70214.1"/>
    </source>
</evidence>
<evidence type="ECO:0000313" key="1">
    <source>
        <dbReference type="EMBL" id="OUM50112.1"/>
    </source>
</evidence>
<evidence type="ECO:0000313" key="4">
    <source>
        <dbReference type="Proteomes" id="UP000219775"/>
    </source>
</evidence>
<dbReference type="InterPro" id="IPR025009">
    <property type="entry name" value="DUF3977"/>
</dbReference>